<evidence type="ECO:0000256" key="1">
    <source>
        <dbReference type="SAM" id="Phobius"/>
    </source>
</evidence>
<keyword evidence="1" id="KW-0812">Transmembrane</keyword>
<name>A0A6A5XA68_9PLEO</name>
<accession>A0A6A5XA68</accession>
<dbReference type="EMBL" id="ML978077">
    <property type="protein sequence ID" value="KAF2009841.1"/>
    <property type="molecule type" value="Genomic_DNA"/>
</dbReference>
<sequence>MHLLCTHGVIPLTFNKVPYSVLYEVLYSRHYCARNRQKRPSIMLSPSAPGARSHVYVLFGSIPVLPYALMFLIVTILPSLMLLYRGPLCSTSAGTPLLLSRALLR</sequence>
<dbReference type="AlphaFoldDB" id="A0A6A5XA68"/>
<gene>
    <name evidence="2" type="ORF">BU24DRAFT_65261</name>
</gene>
<reference evidence="2" key="1">
    <citation type="journal article" date="2020" name="Stud. Mycol.">
        <title>101 Dothideomycetes genomes: a test case for predicting lifestyles and emergence of pathogens.</title>
        <authorList>
            <person name="Haridas S."/>
            <person name="Albert R."/>
            <person name="Binder M."/>
            <person name="Bloem J."/>
            <person name="Labutti K."/>
            <person name="Salamov A."/>
            <person name="Andreopoulos B."/>
            <person name="Baker S."/>
            <person name="Barry K."/>
            <person name="Bills G."/>
            <person name="Bluhm B."/>
            <person name="Cannon C."/>
            <person name="Castanera R."/>
            <person name="Culley D."/>
            <person name="Daum C."/>
            <person name="Ezra D."/>
            <person name="Gonzalez J."/>
            <person name="Henrissat B."/>
            <person name="Kuo A."/>
            <person name="Liang C."/>
            <person name="Lipzen A."/>
            <person name="Lutzoni F."/>
            <person name="Magnuson J."/>
            <person name="Mondo S."/>
            <person name="Nolan M."/>
            <person name="Ohm R."/>
            <person name="Pangilinan J."/>
            <person name="Park H.-J."/>
            <person name="Ramirez L."/>
            <person name="Alfaro M."/>
            <person name="Sun H."/>
            <person name="Tritt A."/>
            <person name="Yoshinaga Y."/>
            <person name="Zwiers L.-H."/>
            <person name="Turgeon B."/>
            <person name="Goodwin S."/>
            <person name="Spatafora J."/>
            <person name="Crous P."/>
            <person name="Grigoriev I."/>
        </authorList>
    </citation>
    <scope>NUCLEOTIDE SEQUENCE</scope>
    <source>
        <strain evidence="2">CBS 175.79</strain>
    </source>
</reference>
<dbReference type="Proteomes" id="UP000799778">
    <property type="component" value="Unassembled WGS sequence"/>
</dbReference>
<evidence type="ECO:0000313" key="3">
    <source>
        <dbReference type="Proteomes" id="UP000799778"/>
    </source>
</evidence>
<keyword evidence="3" id="KW-1185">Reference proteome</keyword>
<keyword evidence="1" id="KW-0472">Membrane</keyword>
<feature type="transmembrane region" description="Helical" evidence="1">
    <location>
        <begin position="64"/>
        <end position="84"/>
    </location>
</feature>
<dbReference type="GeneID" id="54291898"/>
<dbReference type="RefSeq" id="XP_033378180.1">
    <property type="nucleotide sequence ID" value="XM_033534501.1"/>
</dbReference>
<evidence type="ECO:0000313" key="2">
    <source>
        <dbReference type="EMBL" id="KAF2009841.1"/>
    </source>
</evidence>
<keyword evidence="1" id="KW-1133">Transmembrane helix</keyword>
<protein>
    <submittedName>
        <fullName evidence="2">Uncharacterized protein</fullName>
    </submittedName>
</protein>
<organism evidence="2 3">
    <name type="scientific">Aaosphaeria arxii CBS 175.79</name>
    <dbReference type="NCBI Taxonomy" id="1450172"/>
    <lineage>
        <taxon>Eukaryota</taxon>
        <taxon>Fungi</taxon>
        <taxon>Dikarya</taxon>
        <taxon>Ascomycota</taxon>
        <taxon>Pezizomycotina</taxon>
        <taxon>Dothideomycetes</taxon>
        <taxon>Pleosporomycetidae</taxon>
        <taxon>Pleosporales</taxon>
        <taxon>Pleosporales incertae sedis</taxon>
        <taxon>Aaosphaeria</taxon>
    </lineage>
</organism>
<proteinExistence type="predicted"/>